<comment type="caution">
    <text evidence="3">The sequence shown here is derived from an EMBL/GenBank/DDBJ whole genome shotgun (WGS) entry which is preliminary data.</text>
</comment>
<dbReference type="PANTHER" id="PTHR38690:SF1">
    <property type="entry name" value="PROTEASE"/>
    <property type="match status" value="1"/>
</dbReference>
<dbReference type="EMBL" id="QKQP01000001">
    <property type="protein sequence ID" value="PZD82474.1"/>
    <property type="molecule type" value="Genomic_DNA"/>
</dbReference>
<proteinExistence type="predicted"/>
<dbReference type="AlphaFoldDB" id="A0A2W1KKU8"/>
<reference evidence="3 4" key="1">
    <citation type="submission" date="2018-06" db="EMBL/GenBank/DDBJ databases">
        <title>Draft sequence of Acidithiobacillus ferrooxidans CCM 4253.</title>
        <authorList>
            <person name="Moya-Beltran A."/>
            <person name="Castro M."/>
            <person name="Covarrubias P.C."/>
            <person name="Issotta F."/>
            <person name="Janiczek O."/>
            <person name="Mandl M."/>
            <person name="Kucera J."/>
            <person name="Quatrini R."/>
        </authorList>
    </citation>
    <scope>NUCLEOTIDE SEQUENCE [LARGE SCALE GENOMIC DNA]</scope>
    <source>
        <strain evidence="3 4">CCM 4253</strain>
    </source>
</reference>
<dbReference type="InterPro" id="IPR025263">
    <property type="entry name" value="YhdP_central"/>
</dbReference>
<dbReference type="Pfam" id="PF13116">
    <property type="entry name" value="YhdP"/>
    <property type="match status" value="1"/>
</dbReference>
<keyword evidence="1" id="KW-0472">Membrane</keyword>
<dbReference type="PANTHER" id="PTHR38690">
    <property type="entry name" value="PROTEASE-RELATED"/>
    <property type="match status" value="1"/>
</dbReference>
<name>A0A2W1KKU8_ACIFR</name>
<sequence length="1236" mass="135994">MTDDPDSREGRALSRLRLILAGLRRFGGWLLAVVPTLLVLLAGAFYLLVVPRLDLLRPYVSQSLSRSLGAPVSVQGMHLGWNWGPSLELAAMRVGTPSRPELTLQGVHLRLFALPLLWGDWVAQYFSVADGVVSVVQTADGWRVAGQKPGPSGRMLPLDLNWAHVDVRHLTVQWRSQPQANPVLLHVQWQSSGGLRPQMQMQVRWSAQGLLRYTGAVRGIFPRPGRSSGNGKWVLESLPLSWLHQLDTHLPALTGSMSSHGYLQWRYGVPRLASGQFVLHDAGLDARQWTQIHGRLSWNGTGSSGTLQLADVTGLAVQPLAARLGLDWRRRLQWQIEAPLLPAALLRSVPETALPVPLRWIPRQQWRGSLRNLHFRSGGTGHQAAAWQLQTVLRDVAVSPHGNWFGVQGLSGDVSLRPEALQLHLASRQFTLDWPQRFAAPLRLREVSARIVARKAGTDWSIRADPIVLQGPGHLHASVAVQGQELRLRARLDDMPATAIADFVPRTGISPALRHWLLRAFQAGSVQHADLQWQGPWNHLPSQAPGEHFSLKADFRHVTLHFAPHWPVASQMNAQLLWRGDHLSVRSRQGDIFGVPVASASADLDHLFAPHTSPLQITVNTPVALEKVLPFLRATPILEGKSVADIPLHLTGQGQLQLALSIPFGPEKTAVNGRVDVRDMGVGWDAWQATGMQGPVYFQRDKIQAGALNGVFAGGPMQASLRASQLETAPRLDFSLQGALQAADLPVPQRWRTAFRGAVPYQGSGTLLNNELHFSGGADLRQTRSDLPQPLSWASGKGGNLTFQGQGDVTRHLQADLRLPVGSAVLAWQRGPSVWRWQAGAARLGGGTTPPLPKTGFSLRGSANSFAVWPWLSLLKNEEDRGTWPEIRFDLHWRHLLLFEQDWPDVRMRGQAAAEKLHLQLTGPQVAGALQYTRAVPPADSAQLRLDIRKLRIAAPSSPQVPPSGFPQTLEGATGSPLALHAHIAQLDWHGHKVRDVLLDAGRSATGWKIAMIKGDWAGSQWDFRGSWQGAGAGQSAFQGNIRSDNIAPVLQDIGMETLDYGRADYAGQVSWPGAPWDFSVAHLSGNIQSKLWNGRLRKLGTDISWLVFLNPTTLFRDVITFDYRPLFGRGLFFSKLFADFQIQNGVARTRNMLLQSSALEMAGRGAIDLAHQSLNMELQVYPLQSFDLLLGRFPILGPALFGKSGKVLEWHYQVDGPWGHPVVRQVHAPATAGKD</sequence>
<evidence type="ECO:0000313" key="3">
    <source>
        <dbReference type="EMBL" id="PZD82474.1"/>
    </source>
</evidence>
<protein>
    <recommendedName>
        <fullName evidence="2">YhdP central domain-containing protein</fullName>
    </recommendedName>
</protein>
<organism evidence="3 4">
    <name type="scientific">Acidithiobacillus ferrooxidans</name>
    <name type="common">Thiobacillus ferrooxidans</name>
    <dbReference type="NCBI Taxonomy" id="920"/>
    <lineage>
        <taxon>Bacteria</taxon>
        <taxon>Pseudomonadati</taxon>
        <taxon>Pseudomonadota</taxon>
        <taxon>Acidithiobacillia</taxon>
        <taxon>Acidithiobacillales</taxon>
        <taxon>Acidithiobacillaceae</taxon>
        <taxon>Acidithiobacillus</taxon>
    </lineage>
</organism>
<dbReference type="InterPro" id="IPR011836">
    <property type="entry name" value="YhdP"/>
</dbReference>
<keyword evidence="1" id="KW-1133">Transmembrane helix</keyword>
<evidence type="ECO:0000259" key="2">
    <source>
        <dbReference type="Pfam" id="PF13116"/>
    </source>
</evidence>
<evidence type="ECO:0000313" key="4">
    <source>
        <dbReference type="Proteomes" id="UP000248886"/>
    </source>
</evidence>
<keyword evidence="1" id="KW-0812">Transmembrane</keyword>
<gene>
    <name evidence="3" type="ORF">DN052_05535</name>
</gene>
<dbReference type="Proteomes" id="UP000248886">
    <property type="component" value="Unassembled WGS sequence"/>
</dbReference>
<dbReference type="OrthoDB" id="8521382at2"/>
<accession>A0A2W1KKU8</accession>
<evidence type="ECO:0000256" key="1">
    <source>
        <dbReference type="SAM" id="Phobius"/>
    </source>
</evidence>
<feature type="transmembrane region" description="Helical" evidence="1">
    <location>
        <begin position="26"/>
        <end position="49"/>
    </location>
</feature>
<feature type="domain" description="YhdP central" evidence="2">
    <location>
        <begin position="24"/>
        <end position="1224"/>
    </location>
</feature>